<accession>A0A7H1N2V8</accession>
<reference evidence="1 2" key="1">
    <citation type="submission" date="2020-05" db="EMBL/GenBank/DDBJ databases">
        <title>Complete closed genome sequence of Defluviicoccus vanus.</title>
        <authorList>
            <person name="Bessarab I."/>
            <person name="Arumugam K."/>
            <person name="Maszenan A.M."/>
            <person name="Seviour R.J."/>
            <person name="Williams R.B."/>
        </authorList>
    </citation>
    <scope>NUCLEOTIDE SEQUENCE [LARGE SCALE GENOMIC DNA]</scope>
    <source>
        <strain evidence="1 2">Ben 114</strain>
    </source>
</reference>
<dbReference type="AlphaFoldDB" id="A0A7H1N2V8"/>
<dbReference type="Proteomes" id="UP000516369">
    <property type="component" value="Chromosome"/>
</dbReference>
<evidence type="ECO:0000313" key="1">
    <source>
        <dbReference type="EMBL" id="QNT70044.1"/>
    </source>
</evidence>
<dbReference type="KEGG" id="dvn:HQ394_12750"/>
<name>A0A7H1N2V8_9PROT</name>
<dbReference type="RefSeq" id="WP_190260555.1">
    <property type="nucleotide sequence ID" value="NZ_CP053923.1"/>
</dbReference>
<evidence type="ECO:0000313" key="2">
    <source>
        <dbReference type="Proteomes" id="UP000516369"/>
    </source>
</evidence>
<sequence>MVAWDQVQIALIGEIERTCSVSAGVNAVDLGDVTRGSRRDLSLGVSCNTPFQYTLVSANGGLRHNGGLKRIGGFTDLLPYRVNVLVPTDTGSAAFSCASDQMTVEAGRCAPADSGGGIALGQTAALSLSWQAPPLPLLAGRFEDALTISFSVKP</sequence>
<evidence type="ECO:0008006" key="3">
    <source>
        <dbReference type="Google" id="ProtNLM"/>
    </source>
</evidence>
<protein>
    <recommendedName>
        <fullName evidence="3">Spore coat protein U domain-containing protein</fullName>
    </recommendedName>
</protein>
<proteinExistence type="predicted"/>
<organism evidence="1 2">
    <name type="scientific">Defluviicoccus vanus</name>
    <dbReference type="NCBI Taxonomy" id="111831"/>
    <lineage>
        <taxon>Bacteria</taxon>
        <taxon>Pseudomonadati</taxon>
        <taxon>Pseudomonadota</taxon>
        <taxon>Alphaproteobacteria</taxon>
        <taxon>Rhodospirillales</taxon>
        <taxon>Rhodospirillaceae</taxon>
        <taxon>Defluviicoccus</taxon>
    </lineage>
</organism>
<gene>
    <name evidence="1" type="ORF">HQ394_12750</name>
</gene>
<dbReference type="EMBL" id="CP053923">
    <property type="protein sequence ID" value="QNT70044.1"/>
    <property type="molecule type" value="Genomic_DNA"/>
</dbReference>
<keyword evidence="2" id="KW-1185">Reference proteome</keyword>